<dbReference type="Proteomes" id="UP000530514">
    <property type="component" value="Unassembled WGS sequence"/>
</dbReference>
<reference evidence="2 3" key="1">
    <citation type="submission" date="2020-07" db="EMBL/GenBank/DDBJ databases">
        <authorList>
            <person name="Feng H."/>
        </authorList>
    </citation>
    <scope>NUCLEOTIDE SEQUENCE [LARGE SCALE GENOMIC DNA]</scope>
    <source>
        <strain evidence="3">s-11</strain>
    </source>
</reference>
<feature type="region of interest" description="Disordered" evidence="1">
    <location>
        <begin position="36"/>
        <end position="67"/>
    </location>
</feature>
<dbReference type="EMBL" id="JACEIP010000041">
    <property type="protein sequence ID" value="MBA4544450.1"/>
    <property type="molecule type" value="Genomic_DNA"/>
</dbReference>
<gene>
    <name evidence="2" type="ORF">H1164_16575</name>
</gene>
<proteinExistence type="predicted"/>
<comment type="caution">
    <text evidence="2">The sequence shown here is derived from an EMBL/GenBank/DDBJ whole genome shotgun (WGS) entry which is preliminary data.</text>
</comment>
<protein>
    <submittedName>
        <fullName evidence="2">Uncharacterized protein</fullName>
    </submittedName>
</protein>
<sequence length="67" mass="6980">MRKASKFISILVVSSFALVSAFTLLFHVQKHSLQMASNSEPGGLSIHITNSEPGGLAPDGNSEPGGL</sequence>
<accession>A0A7W1XD36</accession>
<keyword evidence="3" id="KW-1185">Reference proteome</keyword>
<evidence type="ECO:0000256" key="1">
    <source>
        <dbReference type="SAM" id="MobiDB-lite"/>
    </source>
</evidence>
<evidence type="ECO:0000313" key="2">
    <source>
        <dbReference type="EMBL" id="MBA4544450.1"/>
    </source>
</evidence>
<evidence type="ECO:0000313" key="3">
    <source>
        <dbReference type="Proteomes" id="UP000530514"/>
    </source>
</evidence>
<dbReference type="AlphaFoldDB" id="A0A7W1XD36"/>
<dbReference type="RefSeq" id="WP_033099546.1">
    <property type="nucleotide sequence ID" value="NZ_JACEIP010000041.1"/>
</dbReference>
<organism evidence="2 3">
    <name type="scientific">Thermoactinomyces daqus</name>
    <dbReference type="NCBI Taxonomy" id="1329516"/>
    <lineage>
        <taxon>Bacteria</taxon>
        <taxon>Bacillati</taxon>
        <taxon>Bacillota</taxon>
        <taxon>Bacilli</taxon>
        <taxon>Bacillales</taxon>
        <taxon>Thermoactinomycetaceae</taxon>
        <taxon>Thermoactinomyces</taxon>
    </lineage>
</organism>
<name>A0A7W1XD36_9BACL</name>